<feature type="compositionally biased region" description="Basic and acidic residues" evidence="7">
    <location>
        <begin position="625"/>
        <end position="636"/>
    </location>
</feature>
<keyword evidence="3 6" id="KW-0853">WD repeat</keyword>
<dbReference type="PROSITE" id="PS50082">
    <property type="entry name" value="WD_REPEATS_2"/>
    <property type="match status" value="3"/>
</dbReference>
<dbReference type="Gene3D" id="2.130.10.10">
    <property type="entry name" value="YVTN repeat-like/Quinoprotein amine dehydrogenase"/>
    <property type="match status" value="2"/>
</dbReference>
<dbReference type="AlphaFoldDB" id="A0A9W6STM0"/>
<organism evidence="9 10">
    <name type="scientific">Candida boidinii</name>
    <name type="common">Yeast</name>
    <dbReference type="NCBI Taxonomy" id="5477"/>
    <lineage>
        <taxon>Eukaryota</taxon>
        <taxon>Fungi</taxon>
        <taxon>Dikarya</taxon>
        <taxon>Ascomycota</taxon>
        <taxon>Saccharomycotina</taxon>
        <taxon>Pichiomycetes</taxon>
        <taxon>Pichiales</taxon>
        <taxon>Pichiaceae</taxon>
        <taxon>Ogataea</taxon>
        <taxon>Ogataea/Candida clade</taxon>
    </lineage>
</organism>
<evidence type="ECO:0000256" key="1">
    <source>
        <dbReference type="ARBA" id="ARBA00004604"/>
    </source>
</evidence>
<dbReference type="GO" id="GO:0000028">
    <property type="term" value="P:ribosomal small subunit assembly"/>
    <property type="evidence" value="ECO:0007669"/>
    <property type="project" value="TreeGrafter"/>
</dbReference>
<dbReference type="PROSITE" id="PS00678">
    <property type="entry name" value="WD_REPEATS_1"/>
    <property type="match status" value="3"/>
</dbReference>
<dbReference type="PROSITE" id="PS50294">
    <property type="entry name" value="WD_REPEATS_REGION"/>
    <property type="match status" value="3"/>
</dbReference>
<feature type="repeat" description="WD" evidence="6">
    <location>
        <begin position="176"/>
        <end position="221"/>
    </location>
</feature>
<comment type="caution">
    <text evidence="9">The sequence shown here is derived from an EMBL/GenBank/DDBJ whole genome shotgun (WGS) entry which is preliminary data.</text>
</comment>
<dbReference type="InterPro" id="IPR011047">
    <property type="entry name" value="Quinoprotein_ADH-like_sf"/>
</dbReference>
<dbReference type="SUPFAM" id="SSF50998">
    <property type="entry name" value="Quinoprotein alcohol dehydrogenase-like"/>
    <property type="match status" value="1"/>
</dbReference>
<dbReference type="GO" id="GO:0034388">
    <property type="term" value="C:Pwp2p-containing subcomplex of 90S preribosome"/>
    <property type="evidence" value="ECO:0007669"/>
    <property type="project" value="TreeGrafter"/>
</dbReference>
<dbReference type="InterPro" id="IPR027145">
    <property type="entry name" value="PWP2"/>
</dbReference>
<feature type="repeat" description="WD" evidence="6">
    <location>
        <begin position="90"/>
        <end position="123"/>
    </location>
</feature>
<feature type="domain" description="Small-subunit processome Utp12" evidence="8">
    <location>
        <begin position="459"/>
        <end position="560"/>
    </location>
</feature>
<dbReference type="CDD" id="cd00200">
    <property type="entry name" value="WD40"/>
    <property type="match status" value="1"/>
</dbReference>
<dbReference type="GO" id="GO:0000462">
    <property type="term" value="P:maturation of SSU-rRNA from tricistronic rRNA transcript (SSU-rRNA, 5.8S rRNA, LSU-rRNA)"/>
    <property type="evidence" value="ECO:0007669"/>
    <property type="project" value="TreeGrafter"/>
</dbReference>
<evidence type="ECO:0000256" key="4">
    <source>
        <dbReference type="ARBA" id="ARBA00022737"/>
    </source>
</evidence>
<evidence type="ECO:0000313" key="9">
    <source>
        <dbReference type="EMBL" id="GME66702.1"/>
    </source>
</evidence>
<evidence type="ECO:0000256" key="5">
    <source>
        <dbReference type="ARBA" id="ARBA00023242"/>
    </source>
</evidence>
<dbReference type="InterPro" id="IPR015943">
    <property type="entry name" value="WD40/YVTN_repeat-like_dom_sf"/>
</dbReference>
<sequence>MVQQLSMGQNAINTINVNSSGEWIAFGSKKLGQLLVYEWQSESYILKQQGHFDSMNSLAYSPDGSRIVTASDDGKIKIWDIVSGFCLATFEEHSSAVTDIAFAKRGQVMFSSSLDGTIKAWDLIRFRNFRTFTSTERIQFSCLAVDPSGEIVCAGSLDDFKIHIWSVQTSQLLDQLSGHEGPVSNLSFGIESTTNTPLLASSSWDKTIRVWNIFNRTQESEPFLLNSECLTIAMRNDSKEVAVSLLDGSIVFFDVESGKQNRLIDCKKDILRGRFLEDRFNVKNSTRGLNFVSISYSFDGLSLIASGNNNSICLYDLQNDVLLKRFIVSRNMTLNGTQEFLNSKQIGANGLPLGLIDDDGELSDLEDRLRVDKQLPGSNRGDLSARVTRPEIRVMSIQFSPNSTSFAAASTEGLLIYSIDDELNFDPFDLDIDITPETIEEVLKEEEYLTAFVMSFRLNEQYLINKIYESIPVEDIGIMVKDLPIIYIEKLMNFIGNKILLNDEVNKHIEFNLQWVEKILSIHGKYILKNKFKFSDSLKLIQRFLNRISKDIVKLSYKNEHYQEFFAFNSGSIAIEDGDDEGAIIVDPEDEEEEQEEQEERNDEDEEEEDNEDDDEDGGWFGPGDVKKPNTDKFESNSDDDSDDSDVEME</sequence>
<feature type="region of interest" description="Disordered" evidence="7">
    <location>
        <begin position="587"/>
        <end position="650"/>
    </location>
</feature>
<proteinExistence type="inferred from homology"/>
<gene>
    <name evidence="9" type="ORF">Cboi02_000015200</name>
</gene>
<accession>A0A9W6STM0</accession>
<keyword evidence="10" id="KW-1185">Reference proteome</keyword>
<dbReference type="GO" id="GO:0032040">
    <property type="term" value="C:small-subunit processome"/>
    <property type="evidence" value="ECO:0007669"/>
    <property type="project" value="TreeGrafter"/>
</dbReference>
<evidence type="ECO:0000313" key="10">
    <source>
        <dbReference type="Proteomes" id="UP001165120"/>
    </source>
</evidence>
<dbReference type="Proteomes" id="UP001165120">
    <property type="component" value="Unassembled WGS sequence"/>
</dbReference>
<evidence type="ECO:0000259" key="8">
    <source>
        <dbReference type="Pfam" id="PF04003"/>
    </source>
</evidence>
<keyword evidence="5" id="KW-0539">Nucleus</keyword>
<dbReference type="InterPro" id="IPR007148">
    <property type="entry name" value="SSU_processome_Utp12"/>
</dbReference>
<dbReference type="SMART" id="SM00320">
    <property type="entry name" value="WD40"/>
    <property type="match status" value="7"/>
</dbReference>
<keyword evidence="4" id="KW-0677">Repeat</keyword>
<dbReference type="Pfam" id="PF00400">
    <property type="entry name" value="WD40"/>
    <property type="match status" value="4"/>
</dbReference>
<dbReference type="PRINTS" id="PR00320">
    <property type="entry name" value="GPROTEINBRPT"/>
</dbReference>
<dbReference type="Pfam" id="PF04003">
    <property type="entry name" value="Utp12"/>
    <property type="match status" value="1"/>
</dbReference>
<evidence type="ECO:0000256" key="6">
    <source>
        <dbReference type="PROSITE-ProRule" id="PRU00221"/>
    </source>
</evidence>
<dbReference type="PANTHER" id="PTHR19858">
    <property type="entry name" value="WD40 REPEAT PROTEIN"/>
    <property type="match status" value="1"/>
</dbReference>
<protein>
    <submittedName>
        <fullName evidence="9">Unnamed protein product</fullName>
    </submittedName>
</protein>
<feature type="compositionally biased region" description="Acidic residues" evidence="7">
    <location>
        <begin position="637"/>
        <end position="650"/>
    </location>
</feature>
<evidence type="ECO:0000256" key="7">
    <source>
        <dbReference type="SAM" id="MobiDB-lite"/>
    </source>
</evidence>
<name>A0A9W6STM0_CANBO</name>
<comment type="subcellular location">
    <subcellularLocation>
        <location evidence="1">Nucleus</location>
        <location evidence="1">Nucleolus</location>
    </subcellularLocation>
</comment>
<dbReference type="InterPro" id="IPR019775">
    <property type="entry name" value="WD40_repeat_CS"/>
</dbReference>
<feature type="compositionally biased region" description="Acidic residues" evidence="7">
    <location>
        <begin position="587"/>
        <end position="618"/>
    </location>
</feature>
<evidence type="ECO:0000256" key="2">
    <source>
        <dbReference type="ARBA" id="ARBA00010226"/>
    </source>
</evidence>
<dbReference type="InterPro" id="IPR020472">
    <property type="entry name" value="WD40_PAC1"/>
</dbReference>
<dbReference type="InterPro" id="IPR001680">
    <property type="entry name" value="WD40_rpt"/>
</dbReference>
<evidence type="ECO:0000256" key="3">
    <source>
        <dbReference type="ARBA" id="ARBA00022574"/>
    </source>
</evidence>
<reference evidence="9" key="1">
    <citation type="submission" date="2023-04" db="EMBL/GenBank/DDBJ databases">
        <title>Candida boidinii NBRC 10035.</title>
        <authorList>
            <person name="Ichikawa N."/>
            <person name="Sato H."/>
            <person name="Tonouchi N."/>
        </authorList>
    </citation>
    <scope>NUCLEOTIDE SEQUENCE</scope>
    <source>
        <strain evidence="9">NBRC 10035</strain>
    </source>
</reference>
<feature type="repeat" description="WD" evidence="6">
    <location>
        <begin position="48"/>
        <end position="89"/>
    </location>
</feature>
<comment type="similarity">
    <text evidence="2">Belongs to the WD repeat PWP2 family.</text>
</comment>
<dbReference type="EMBL" id="BSXN01000024">
    <property type="protein sequence ID" value="GME66702.1"/>
    <property type="molecule type" value="Genomic_DNA"/>
</dbReference>
<dbReference type="PANTHER" id="PTHR19858:SF0">
    <property type="entry name" value="PERIODIC TRYPTOPHAN PROTEIN 2 HOMOLOG"/>
    <property type="match status" value="1"/>
</dbReference>